<gene>
    <name evidence="1" type="ORF">MRB53_018446</name>
</gene>
<organism evidence="1 2">
    <name type="scientific">Persea americana</name>
    <name type="common">Avocado</name>
    <dbReference type="NCBI Taxonomy" id="3435"/>
    <lineage>
        <taxon>Eukaryota</taxon>
        <taxon>Viridiplantae</taxon>
        <taxon>Streptophyta</taxon>
        <taxon>Embryophyta</taxon>
        <taxon>Tracheophyta</taxon>
        <taxon>Spermatophyta</taxon>
        <taxon>Magnoliopsida</taxon>
        <taxon>Magnoliidae</taxon>
        <taxon>Laurales</taxon>
        <taxon>Lauraceae</taxon>
        <taxon>Persea</taxon>
    </lineage>
</organism>
<protein>
    <submittedName>
        <fullName evidence="1">Uncharacterized protein</fullName>
    </submittedName>
</protein>
<sequence length="118" mass="13252">MIQYTCPFLRLTAVTAPSSATVHTSHPPSLELWAHPLRETQEGSFLGTITAADWQFWAGVESGRFWNINDALRLSKESHLKGNEAAAWMGAVVPWWFEGSLMECNFVPKVQIYKLCPS</sequence>
<dbReference type="Proteomes" id="UP001234297">
    <property type="component" value="Chromosome 5"/>
</dbReference>
<name>A0ACC2M7Y0_PERAE</name>
<dbReference type="EMBL" id="CM056813">
    <property type="protein sequence ID" value="KAJ8641752.1"/>
    <property type="molecule type" value="Genomic_DNA"/>
</dbReference>
<evidence type="ECO:0000313" key="2">
    <source>
        <dbReference type="Proteomes" id="UP001234297"/>
    </source>
</evidence>
<keyword evidence="2" id="KW-1185">Reference proteome</keyword>
<evidence type="ECO:0000313" key="1">
    <source>
        <dbReference type="EMBL" id="KAJ8641752.1"/>
    </source>
</evidence>
<reference evidence="1 2" key="1">
    <citation type="journal article" date="2022" name="Hortic Res">
        <title>A haplotype resolved chromosomal level avocado genome allows analysis of novel avocado genes.</title>
        <authorList>
            <person name="Nath O."/>
            <person name="Fletcher S.J."/>
            <person name="Hayward A."/>
            <person name="Shaw L.M."/>
            <person name="Masouleh A.K."/>
            <person name="Furtado A."/>
            <person name="Henry R.J."/>
            <person name="Mitter N."/>
        </authorList>
    </citation>
    <scope>NUCLEOTIDE SEQUENCE [LARGE SCALE GENOMIC DNA]</scope>
    <source>
        <strain evidence="2">cv. Hass</strain>
    </source>
</reference>
<comment type="caution">
    <text evidence="1">The sequence shown here is derived from an EMBL/GenBank/DDBJ whole genome shotgun (WGS) entry which is preliminary data.</text>
</comment>
<proteinExistence type="predicted"/>
<accession>A0ACC2M7Y0</accession>